<feature type="region of interest" description="Disordered" evidence="1">
    <location>
        <begin position="1"/>
        <end position="55"/>
    </location>
</feature>
<sequence>MPESTPEAPSGRRDTVLRRARKPVRCRDSESDEDYMPGMEEEPDDNSDVEEEMPPTDLLKLSKAAGPRITPHLVYEILRVLVTSADFDLASYADQDDPLLQKPERTNGLPFGKEHITLQYLLGDRRLGFAAVREWISRMLFTPPAGAKPAPVGEEEGADPTVLSYPDDGDDGGRRATGGMEVDIPKKSKGKGKARSSWPARIRSHYRLDRF</sequence>
<evidence type="ECO:0000313" key="2">
    <source>
        <dbReference type="EMBL" id="KAF7297854.1"/>
    </source>
</evidence>
<dbReference type="OrthoDB" id="2980978at2759"/>
<feature type="region of interest" description="Disordered" evidence="1">
    <location>
        <begin position="144"/>
        <end position="211"/>
    </location>
</feature>
<evidence type="ECO:0000313" key="3">
    <source>
        <dbReference type="Proteomes" id="UP000613580"/>
    </source>
</evidence>
<comment type="caution">
    <text evidence="2">The sequence shown here is derived from an EMBL/GenBank/DDBJ whole genome shotgun (WGS) entry which is preliminary data.</text>
</comment>
<dbReference type="AlphaFoldDB" id="A0A8H6VXN5"/>
<feature type="compositionally biased region" description="Acidic residues" evidence="1">
    <location>
        <begin position="30"/>
        <end position="54"/>
    </location>
</feature>
<dbReference type="EMBL" id="JACAZE010000015">
    <property type="protein sequence ID" value="KAF7297854.1"/>
    <property type="molecule type" value="Genomic_DNA"/>
</dbReference>
<organism evidence="2 3">
    <name type="scientific">Mycena chlorophos</name>
    <name type="common">Agaric fungus</name>
    <name type="synonym">Agaricus chlorophos</name>
    <dbReference type="NCBI Taxonomy" id="658473"/>
    <lineage>
        <taxon>Eukaryota</taxon>
        <taxon>Fungi</taxon>
        <taxon>Dikarya</taxon>
        <taxon>Basidiomycota</taxon>
        <taxon>Agaricomycotina</taxon>
        <taxon>Agaricomycetes</taxon>
        <taxon>Agaricomycetidae</taxon>
        <taxon>Agaricales</taxon>
        <taxon>Marasmiineae</taxon>
        <taxon>Mycenaceae</taxon>
        <taxon>Mycena</taxon>
    </lineage>
</organism>
<evidence type="ECO:0000256" key="1">
    <source>
        <dbReference type="SAM" id="MobiDB-lite"/>
    </source>
</evidence>
<protein>
    <submittedName>
        <fullName evidence="2">Uncharacterized protein</fullName>
    </submittedName>
</protein>
<reference evidence="2" key="1">
    <citation type="submission" date="2020-05" db="EMBL/GenBank/DDBJ databases">
        <title>Mycena genomes resolve the evolution of fungal bioluminescence.</title>
        <authorList>
            <person name="Tsai I.J."/>
        </authorList>
    </citation>
    <scope>NUCLEOTIDE SEQUENCE</scope>
    <source>
        <strain evidence="2">110903Hualien_Pintung</strain>
    </source>
</reference>
<proteinExistence type="predicted"/>
<gene>
    <name evidence="2" type="ORF">HMN09_01006100</name>
</gene>
<name>A0A8H6VXN5_MYCCL</name>
<accession>A0A8H6VXN5</accession>
<keyword evidence="3" id="KW-1185">Reference proteome</keyword>
<dbReference type="Proteomes" id="UP000613580">
    <property type="component" value="Unassembled WGS sequence"/>
</dbReference>